<sequence length="283" mass="32862">MTTRQPKTEADVLAETANLILDKYFHNQKNICTYDKIELARMLGLAEDNKKSDYALFHFIKALRYVVLGNFNEAINSYEATLRIPNSHAGILSNYATTLIILGELEQAKEMLIKCLNETDDGVSNLEYFANIIELYLLSTLDETLLQHAGNMKDSTLDKYSNILKLKTDINKIDISIQDYQEFTGVLIKFIFDKTRQIYQPRFSIDNGLDRQLNIEAFLNINPEEASYLNTEFRNQYLDYIFDNERHDLLGKFVVFFRQNKNREDGTEKPKAFYLGTNRELEA</sequence>
<dbReference type="AlphaFoldDB" id="Q4FPU4"/>
<proteinExistence type="predicted"/>
<dbReference type="Gene3D" id="1.25.40.10">
    <property type="entry name" value="Tetratricopeptide repeat domain"/>
    <property type="match status" value="1"/>
</dbReference>
<keyword evidence="2" id="KW-1185">Reference proteome</keyword>
<dbReference type="InterPro" id="IPR011990">
    <property type="entry name" value="TPR-like_helical_dom_sf"/>
</dbReference>
<protein>
    <submittedName>
        <fullName evidence="1">Uncharacterized protein</fullName>
    </submittedName>
</protein>
<dbReference type="DNASU" id="3516104"/>
<dbReference type="RefSeq" id="WP_011281370.1">
    <property type="nucleotide sequence ID" value="NC_007204.1"/>
</dbReference>
<dbReference type="Proteomes" id="UP000000546">
    <property type="component" value="Chromosome"/>
</dbReference>
<dbReference type="SUPFAM" id="SSF48452">
    <property type="entry name" value="TPR-like"/>
    <property type="match status" value="1"/>
</dbReference>
<dbReference type="OrthoDB" id="6657699at2"/>
<accession>Q4FPU4</accession>
<dbReference type="KEGG" id="par:Psyc_2117"/>
<dbReference type="HOGENOM" id="CLU_983079_0_0_6"/>
<evidence type="ECO:0000313" key="2">
    <source>
        <dbReference type="Proteomes" id="UP000000546"/>
    </source>
</evidence>
<dbReference type="EMBL" id="CP000082">
    <property type="protein sequence ID" value="AAZ19964.1"/>
    <property type="molecule type" value="Genomic_DNA"/>
</dbReference>
<gene>
    <name evidence="1" type="ordered locus">Psyc_2117</name>
</gene>
<organism evidence="1 2">
    <name type="scientific">Psychrobacter arcticus (strain DSM 17307 / VKM B-2377 / 273-4)</name>
    <dbReference type="NCBI Taxonomy" id="259536"/>
    <lineage>
        <taxon>Bacteria</taxon>
        <taxon>Pseudomonadati</taxon>
        <taxon>Pseudomonadota</taxon>
        <taxon>Gammaproteobacteria</taxon>
        <taxon>Moraxellales</taxon>
        <taxon>Moraxellaceae</taxon>
        <taxon>Psychrobacter</taxon>
    </lineage>
</organism>
<evidence type="ECO:0000313" key="1">
    <source>
        <dbReference type="EMBL" id="AAZ19964.1"/>
    </source>
</evidence>
<reference evidence="1 2" key="1">
    <citation type="journal article" date="2010" name="Appl. Environ. Microbiol.">
        <title>The genome sequence of Psychrobacter arcticus 273-4, a psychroactive Siberian permafrost bacterium, reveals mechanisms for adaptation to low-temperature growth.</title>
        <authorList>
            <person name="Ayala-del-Rio H.L."/>
            <person name="Chain P.S."/>
            <person name="Grzymski J.J."/>
            <person name="Ponder M.A."/>
            <person name="Ivanova N."/>
            <person name="Bergholz P.W."/>
            <person name="Di Bartolo G."/>
            <person name="Hauser L."/>
            <person name="Land M."/>
            <person name="Bakermans C."/>
            <person name="Rodrigues D."/>
            <person name="Klappenbach J."/>
            <person name="Zarka D."/>
            <person name="Larimer F."/>
            <person name="Richardson P."/>
            <person name="Murray A."/>
            <person name="Thomashow M."/>
            <person name="Tiedje J.M."/>
        </authorList>
    </citation>
    <scope>NUCLEOTIDE SEQUENCE [LARGE SCALE GENOMIC DNA]</scope>
    <source>
        <strain evidence="2">DSM 17307 / VKM B-2377 / 273-4</strain>
    </source>
</reference>
<name>Q4FPU4_PSYA2</name>